<feature type="repeat" description="WD" evidence="8">
    <location>
        <begin position="16"/>
        <end position="48"/>
    </location>
</feature>
<dbReference type="FunFam" id="1.25.10.10:FF:000163">
    <property type="entry name" value="Phospholipase A-2-activating protein, putative"/>
    <property type="match status" value="1"/>
</dbReference>
<dbReference type="Pfam" id="PF00400">
    <property type="entry name" value="WD40"/>
    <property type="match status" value="7"/>
</dbReference>
<evidence type="ECO:0000313" key="13">
    <source>
        <dbReference type="Proteomes" id="UP000887568"/>
    </source>
</evidence>
<evidence type="ECO:0000256" key="7">
    <source>
        <dbReference type="ARBA" id="ARBA00023242"/>
    </source>
</evidence>
<proteinExistence type="inferred from homology"/>
<feature type="domain" description="PUL" evidence="11">
    <location>
        <begin position="537"/>
        <end position="796"/>
    </location>
</feature>
<dbReference type="InterPro" id="IPR013535">
    <property type="entry name" value="PUL_dom"/>
</dbReference>
<dbReference type="PANTHER" id="PTHR19849">
    <property type="entry name" value="PHOSPHOLIPASE A-2-ACTIVATING PROTEIN"/>
    <property type="match status" value="1"/>
</dbReference>
<dbReference type="Gene3D" id="3.10.20.870">
    <property type="entry name" value="PFU (PLAA family ubiquitin binding), C-terminal domain"/>
    <property type="match status" value="1"/>
</dbReference>
<feature type="repeat" description="WD" evidence="8">
    <location>
        <begin position="227"/>
        <end position="258"/>
    </location>
</feature>
<dbReference type="Pfam" id="PF09070">
    <property type="entry name" value="PFU"/>
    <property type="match status" value="1"/>
</dbReference>
<dbReference type="InterPro" id="IPR036322">
    <property type="entry name" value="WD40_repeat_dom_sf"/>
</dbReference>
<feature type="domain" description="PFU" evidence="10">
    <location>
        <begin position="366"/>
        <end position="466"/>
    </location>
</feature>
<dbReference type="Proteomes" id="UP000887568">
    <property type="component" value="Unplaced"/>
</dbReference>
<dbReference type="GO" id="GO:0005737">
    <property type="term" value="C:cytoplasm"/>
    <property type="evidence" value="ECO:0007669"/>
    <property type="project" value="UniProtKB-SubCell"/>
</dbReference>
<evidence type="ECO:0000256" key="4">
    <source>
        <dbReference type="ARBA" id="ARBA00022490"/>
    </source>
</evidence>
<dbReference type="GeneID" id="119722495"/>
<dbReference type="GO" id="GO:0043130">
    <property type="term" value="F:ubiquitin binding"/>
    <property type="evidence" value="ECO:0007669"/>
    <property type="project" value="TreeGrafter"/>
</dbReference>
<dbReference type="InterPro" id="IPR011989">
    <property type="entry name" value="ARM-like"/>
</dbReference>
<evidence type="ECO:0008006" key="14">
    <source>
        <dbReference type="Google" id="ProtNLM"/>
    </source>
</evidence>
<evidence type="ECO:0000259" key="11">
    <source>
        <dbReference type="PROSITE" id="PS51396"/>
    </source>
</evidence>
<dbReference type="InterPro" id="IPR015155">
    <property type="entry name" value="PFU"/>
</dbReference>
<evidence type="ECO:0000256" key="2">
    <source>
        <dbReference type="ARBA" id="ARBA00004496"/>
    </source>
</evidence>
<dbReference type="PROSITE" id="PS50294">
    <property type="entry name" value="WD_REPEATS_REGION"/>
    <property type="match status" value="2"/>
</dbReference>
<dbReference type="OMA" id="DKCIYYW"/>
<evidence type="ECO:0000256" key="9">
    <source>
        <dbReference type="SAM" id="MobiDB-lite"/>
    </source>
</evidence>
<dbReference type="PROSITE" id="PS50082">
    <property type="entry name" value="WD_REPEATS_2"/>
    <property type="match status" value="3"/>
</dbReference>
<dbReference type="InterPro" id="IPR001680">
    <property type="entry name" value="WD40_rpt"/>
</dbReference>
<comment type="subcellular location">
    <subcellularLocation>
        <location evidence="2">Cytoplasm</location>
    </subcellularLocation>
    <subcellularLocation>
        <location evidence="1">Nucleus</location>
    </subcellularLocation>
</comment>
<dbReference type="PROSITE" id="PS51396">
    <property type="entry name" value="PUL"/>
    <property type="match status" value="1"/>
</dbReference>
<keyword evidence="4" id="KW-0963">Cytoplasm</keyword>
<evidence type="ECO:0000256" key="3">
    <source>
        <dbReference type="ARBA" id="ARBA00008495"/>
    </source>
</evidence>
<dbReference type="RefSeq" id="XP_038048576.1">
    <property type="nucleotide sequence ID" value="XM_038192648.1"/>
</dbReference>
<dbReference type="GO" id="GO:0005634">
    <property type="term" value="C:nucleus"/>
    <property type="evidence" value="ECO:0007669"/>
    <property type="project" value="UniProtKB-SubCell"/>
</dbReference>
<feature type="region of interest" description="Disordered" evidence="9">
    <location>
        <begin position="466"/>
        <end position="534"/>
    </location>
</feature>
<evidence type="ECO:0000256" key="6">
    <source>
        <dbReference type="ARBA" id="ARBA00022737"/>
    </source>
</evidence>
<dbReference type="SUPFAM" id="SSF50978">
    <property type="entry name" value="WD40 repeat-like"/>
    <property type="match status" value="1"/>
</dbReference>
<evidence type="ECO:0000256" key="5">
    <source>
        <dbReference type="ARBA" id="ARBA00022574"/>
    </source>
</evidence>
<dbReference type="GO" id="GO:0043161">
    <property type="term" value="P:proteasome-mediated ubiquitin-dependent protein catabolic process"/>
    <property type="evidence" value="ECO:0007669"/>
    <property type="project" value="TreeGrafter"/>
</dbReference>
<protein>
    <recommendedName>
        <fullName evidence="14">Phospholipase A-2-activating protein</fullName>
    </recommendedName>
</protein>
<evidence type="ECO:0000256" key="1">
    <source>
        <dbReference type="ARBA" id="ARBA00004123"/>
    </source>
</evidence>
<accession>A0A913ZBZ9</accession>
<dbReference type="CDD" id="cd00200">
    <property type="entry name" value="WD40"/>
    <property type="match status" value="1"/>
</dbReference>
<evidence type="ECO:0000256" key="8">
    <source>
        <dbReference type="PROSITE-ProRule" id="PRU00221"/>
    </source>
</evidence>
<dbReference type="InterPro" id="IPR038122">
    <property type="entry name" value="PFU_sf"/>
</dbReference>
<organism evidence="12 13">
    <name type="scientific">Patiria miniata</name>
    <name type="common">Bat star</name>
    <name type="synonym">Asterina miniata</name>
    <dbReference type="NCBI Taxonomy" id="46514"/>
    <lineage>
        <taxon>Eukaryota</taxon>
        <taxon>Metazoa</taxon>
        <taxon>Echinodermata</taxon>
        <taxon>Eleutherozoa</taxon>
        <taxon>Asterozoa</taxon>
        <taxon>Asteroidea</taxon>
        <taxon>Valvatacea</taxon>
        <taxon>Valvatida</taxon>
        <taxon>Asterinidae</taxon>
        <taxon>Patiria</taxon>
    </lineage>
</organism>
<dbReference type="EnsemblMetazoa" id="XM_038192648.1">
    <property type="protein sequence ID" value="XP_038048576.1"/>
    <property type="gene ID" value="LOC119722495"/>
</dbReference>
<dbReference type="SMART" id="SM00320">
    <property type="entry name" value="WD40"/>
    <property type="match status" value="7"/>
</dbReference>
<dbReference type="PANTHER" id="PTHR19849:SF0">
    <property type="entry name" value="PHOSPHOLIPASE A-2-ACTIVATING PROTEIN"/>
    <property type="match status" value="1"/>
</dbReference>
<dbReference type="Gene3D" id="2.130.10.10">
    <property type="entry name" value="YVTN repeat-like/Quinoprotein amine dehydrogenase"/>
    <property type="match status" value="1"/>
</dbReference>
<dbReference type="PROSITE" id="PS51394">
    <property type="entry name" value="PFU"/>
    <property type="match status" value="1"/>
</dbReference>
<feature type="repeat" description="WD" evidence="8">
    <location>
        <begin position="147"/>
        <end position="188"/>
    </location>
</feature>
<evidence type="ECO:0000259" key="10">
    <source>
        <dbReference type="PROSITE" id="PS51394"/>
    </source>
</evidence>
<dbReference type="Pfam" id="PF08324">
    <property type="entry name" value="PUL"/>
    <property type="match status" value="1"/>
</dbReference>
<name>A0A913ZBZ9_PATMI</name>
<dbReference type="FunFam" id="2.130.10.10:FF:000175">
    <property type="entry name" value="Phospholipase A-2-activating protein"/>
    <property type="match status" value="1"/>
</dbReference>
<keyword evidence="6" id="KW-0677">Repeat</keyword>
<comment type="similarity">
    <text evidence="3">Belongs to the WD repeat PLAP family.</text>
</comment>
<dbReference type="InterPro" id="IPR015943">
    <property type="entry name" value="WD40/YVTN_repeat-like_dom_sf"/>
</dbReference>
<feature type="compositionally biased region" description="Polar residues" evidence="9">
    <location>
        <begin position="517"/>
        <end position="534"/>
    </location>
</feature>
<dbReference type="AlphaFoldDB" id="A0A913ZBZ9"/>
<sequence>MAATMTNEIFKFSCTLQGHEMDVRAVTAAYYPDSSIITASRDRTARIWIPTGSGYEEQHCMRGHENFIAAVCVLPPSDKYPKGLIATGGNDHKINVYQPDSPVPEYTLTGHANTVCALAAGKFGTLLSGSWDTTAKVWLNQRNVMTLKGHDAAVWAVALMPGQGLMLTGSADKTIKMWRAGKSERTFVGHSDCVRALAILSELEFLSAANDNTIRRWTTSGDCTQQLQAHTSFVYSIALLPNGSDFVTSGEDRTVRVWRQGDCSQTITLPAQSVWCVAALPNGDIVAGSSDGVARVFSTNPERIASAEAQDLYNQQVAAFSMPAKAQAFGGIKMEDLPGKEDLSKPGKKEGQTKLVRVGDTVEAYSWSVADSNWNKIGDVVGTEGDDTQPSSSKVMYEGTEYDYVFNVDLEEGKPALKLPYNISEDPWLTAQRFIHSNDLSQQFLEEIANFIIKNTKGVTLGGAAPPSGGDPFTGGSRYIPGSEPPPGVPRAGGDPTTPRSGTDPFTGAGRYVPTYGASSQPNQIPSAAPQTKQPNPYFPKLTFVTFDTANAQAILAKLKDFNSALDESGQLDEVAFGQLEQLLLNAGNSASPTAEQLGTLWRALQWPMDKVFPAIDILRLVIRHPAINQHFCNQTDGNQFLSRLLLLASESSTPASRMLAMRTLSNAFSQPHGAELLAANRDTVITSALQCQGVANKNLHVAMTTVLLNFAVVLQSGSDIEARSHCLSAASTILDNESDPEALFRLLVAIGTLMSVDDNALAIGKSLDILPVVRKHCAVKEPAKVGECAQKVAALLL</sequence>
<keyword evidence="5 8" id="KW-0853">WD repeat</keyword>
<dbReference type="Gene3D" id="1.25.10.10">
    <property type="entry name" value="Leucine-rich Repeat Variant"/>
    <property type="match status" value="1"/>
</dbReference>
<dbReference type="GO" id="GO:0010992">
    <property type="term" value="P:ubiquitin recycling"/>
    <property type="evidence" value="ECO:0007669"/>
    <property type="project" value="TreeGrafter"/>
</dbReference>
<keyword evidence="13" id="KW-1185">Reference proteome</keyword>
<reference evidence="12" key="1">
    <citation type="submission" date="2022-11" db="UniProtKB">
        <authorList>
            <consortium name="EnsemblMetazoa"/>
        </authorList>
    </citation>
    <scope>IDENTIFICATION</scope>
</reference>
<evidence type="ECO:0000313" key="12">
    <source>
        <dbReference type="EnsemblMetazoa" id="XP_038048576.1"/>
    </source>
</evidence>
<keyword evidence="7" id="KW-0539">Nucleus</keyword>
<dbReference type="OrthoDB" id="10265988at2759"/>
<dbReference type="CTD" id="9373"/>